<dbReference type="SUPFAM" id="SSF51045">
    <property type="entry name" value="WW domain"/>
    <property type="match status" value="1"/>
</dbReference>
<evidence type="ECO:0000313" key="3">
    <source>
        <dbReference type="EMBL" id="CCD72523.1"/>
    </source>
</evidence>
<dbReference type="UCSC" id="T21D12.3.1">
    <property type="organism name" value="c. elegans"/>
</dbReference>
<dbReference type="WormBase" id="T21D12.3">
    <property type="protein sequence ID" value="CE31622"/>
    <property type="gene ID" value="WBGene00020647"/>
    <property type="gene designation" value="pqbp-1.1"/>
</dbReference>
<dbReference type="Proteomes" id="UP000001940">
    <property type="component" value="Chromosome IV"/>
</dbReference>
<dbReference type="PaxDb" id="6239-T21D12.3"/>
<dbReference type="InterPro" id="IPR001202">
    <property type="entry name" value="WW_dom"/>
</dbReference>
<protein>
    <submittedName>
        <fullName evidence="3">WW domain-containing protein</fullName>
    </submittedName>
</protein>
<dbReference type="PhylomeDB" id="O16786"/>
<dbReference type="GO" id="GO:0000380">
    <property type="term" value="P:alternative mRNA splicing, via spliceosome"/>
    <property type="evidence" value="ECO:0000318"/>
    <property type="project" value="GO_Central"/>
</dbReference>
<dbReference type="Gene3D" id="3.40.30.10">
    <property type="entry name" value="Glutaredoxin"/>
    <property type="match status" value="1"/>
</dbReference>
<dbReference type="InterPro" id="IPR036020">
    <property type="entry name" value="WW_dom_sf"/>
</dbReference>
<dbReference type="STRING" id="6239.T21D12.3.2"/>
<keyword evidence="6" id="KW-1267">Proteomics identification</keyword>
<dbReference type="InParanoid" id="O16786"/>
<evidence type="ECO:0000256" key="1">
    <source>
        <dbReference type="SAM" id="MobiDB-lite"/>
    </source>
</evidence>
<dbReference type="GeneID" id="176847"/>
<dbReference type="Reactome" id="R-CEL-72163">
    <property type="pathway name" value="mRNA Splicing - Major Pathway"/>
</dbReference>
<evidence type="ECO:0000313" key="4">
    <source>
        <dbReference type="Proteomes" id="UP000001940"/>
    </source>
</evidence>
<dbReference type="RefSeq" id="NP_499890.2">
    <property type="nucleotide sequence ID" value="NM_067489.4"/>
</dbReference>
<dbReference type="eggNOG" id="KOG3427">
    <property type="taxonomic scope" value="Eukaryota"/>
</dbReference>
<dbReference type="PROSITE" id="PS50020">
    <property type="entry name" value="WW_DOMAIN_2"/>
    <property type="match status" value="1"/>
</dbReference>
<dbReference type="PIR" id="T28709">
    <property type="entry name" value="T28709"/>
</dbReference>
<dbReference type="FunCoup" id="O16786">
    <property type="interactions" value="1730"/>
</dbReference>
<dbReference type="KEGG" id="cel:CELE_T21D12.3"/>
<evidence type="ECO:0000259" key="2">
    <source>
        <dbReference type="PROSITE" id="PS50020"/>
    </source>
</evidence>
<feature type="compositionally biased region" description="Basic and acidic residues" evidence="1">
    <location>
        <begin position="170"/>
        <end position="182"/>
    </location>
</feature>
<dbReference type="GO" id="GO:0016604">
    <property type="term" value="C:nuclear body"/>
    <property type="evidence" value="ECO:0000314"/>
    <property type="project" value="WormBase"/>
</dbReference>
<sequence length="280" mass="32113">MPLPPALLARLQKRGIVKQEEEVIAENYEKEPEKKSFEENSAGAPGCPNKWNQYHVCLEFCYDHWGDGTPEYRLPERYVQNKNRMLAKFPLPENWVEVYDEGLAKYYFWNKTTDEVCWYSPRHPRAIISDPAPRIAREHATVLFGDSHASEEDNAARRRNFHNKKTSRGGNDDKQSRGNNAEKRKRRDPMTSQGPDSDEDELQEMTNKDRLKRAKRKGIDPMDPAAYGDAPVGKWSDGLRVDQVTGADVTAGGPLFQQRPYPAPGAILRKQKPQDEEDDQ</sequence>
<dbReference type="AlphaFoldDB" id="O16786"/>
<accession>O16786</accession>
<dbReference type="GO" id="GO:0005737">
    <property type="term" value="C:cytoplasm"/>
    <property type="evidence" value="ECO:0000318"/>
    <property type="project" value="GO_Central"/>
</dbReference>
<dbReference type="SMART" id="SM00456">
    <property type="entry name" value="WW"/>
    <property type="match status" value="1"/>
</dbReference>
<feature type="domain" description="WW" evidence="2">
    <location>
        <begin position="89"/>
        <end position="123"/>
    </location>
</feature>
<dbReference type="SMR" id="O16786"/>
<dbReference type="CTD" id="176847"/>
<evidence type="ECO:0000313" key="5">
    <source>
        <dbReference type="WormBase" id="T21D12.3"/>
    </source>
</evidence>
<feature type="compositionally biased region" description="Basic residues" evidence="1">
    <location>
        <begin position="157"/>
        <end position="167"/>
    </location>
</feature>
<name>O16786_CAEEL</name>
<dbReference type="GO" id="GO:0006641">
    <property type="term" value="P:triglyceride metabolic process"/>
    <property type="evidence" value="ECO:0000315"/>
    <property type="project" value="WormBase"/>
</dbReference>
<reference evidence="3 4" key="1">
    <citation type="journal article" date="1998" name="Science">
        <title>Genome sequence of the nematode C. elegans: a platform for investigating biology.</title>
        <authorList>
            <consortium name="The C. elegans sequencing consortium"/>
            <person name="Sulson J.E."/>
            <person name="Waterston R."/>
        </authorList>
    </citation>
    <scope>NUCLEOTIDE SEQUENCE [LARGE SCALE GENOMIC DNA]</scope>
    <source>
        <strain evidence="3 4">Bristol N2</strain>
    </source>
</reference>
<keyword evidence="4" id="KW-1185">Reference proteome</keyword>
<dbReference type="CDD" id="cd00201">
    <property type="entry name" value="WW"/>
    <property type="match status" value="1"/>
</dbReference>
<dbReference type="Gene3D" id="2.20.70.10">
    <property type="match status" value="1"/>
</dbReference>
<dbReference type="AGR" id="WB:WBGene00020647"/>
<gene>
    <name evidence="3 5" type="primary">pqbp-1.1</name>
    <name evidence="3" type="ORF">CELE_T21D12.3</name>
    <name evidence="5" type="ORF">T21D12.3</name>
</gene>
<dbReference type="OrthoDB" id="42462at2759"/>
<dbReference type="OMA" id="IYHECSK"/>
<dbReference type="Bgee" id="WBGene00020647">
    <property type="expression patterns" value="Expressed in embryo and 4 other cell types or tissues"/>
</dbReference>
<dbReference type="PeptideAtlas" id="O16786"/>
<proteinExistence type="evidence at protein level"/>
<evidence type="ECO:0007829" key="6">
    <source>
        <dbReference type="PeptideAtlas" id="O16786"/>
    </source>
</evidence>
<dbReference type="GO" id="GO:0043021">
    <property type="term" value="F:ribonucleoprotein complex binding"/>
    <property type="evidence" value="ECO:0000318"/>
    <property type="project" value="GO_Central"/>
</dbReference>
<feature type="region of interest" description="Disordered" evidence="1">
    <location>
        <begin position="146"/>
        <end position="280"/>
    </location>
</feature>
<organism evidence="3 4">
    <name type="scientific">Caenorhabditis elegans</name>
    <dbReference type="NCBI Taxonomy" id="6239"/>
    <lineage>
        <taxon>Eukaryota</taxon>
        <taxon>Metazoa</taxon>
        <taxon>Ecdysozoa</taxon>
        <taxon>Nematoda</taxon>
        <taxon>Chromadorea</taxon>
        <taxon>Rhabditida</taxon>
        <taxon>Rhabditina</taxon>
        <taxon>Rhabditomorpha</taxon>
        <taxon>Rhabditoidea</taxon>
        <taxon>Rhabditidae</taxon>
        <taxon>Peloderinae</taxon>
        <taxon>Caenorhabditis</taxon>
    </lineage>
</organism>
<dbReference type="EMBL" id="BX284604">
    <property type="protein sequence ID" value="CCD72523.1"/>
    <property type="molecule type" value="Genomic_DNA"/>
</dbReference>
<dbReference type="HOGENOM" id="CLU_043596_0_0_1"/>